<dbReference type="GO" id="GO:0005634">
    <property type="term" value="C:nucleus"/>
    <property type="evidence" value="ECO:0007669"/>
    <property type="project" value="GOC"/>
</dbReference>
<comment type="similarity">
    <text evidence="1">Belongs to the Cdt1 family.</text>
</comment>
<dbReference type="HOGENOM" id="CLU_023373_2_0_1"/>
<dbReference type="Gene3D" id="1.10.10.1420">
    <property type="entry name" value="DNA replication factor Cdt1, C-terminal WH domain"/>
    <property type="match status" value="1"/>
</dbReference>
<proteinExistence type="inferred from homology"/>
<evidence type="ECO:0000256" key="1">
    <source>
        <dbReference type="ARBA" id="ARBA00008356"/>
    </source>
</evidence>
<dbReference type="PANTHER" id="PTHR28637">
    <property type="entry name" value="DNA REPLICATION FACTOR CDT1"/>
    <property type="match status" value="1"/>
</dbReference>
<dbReference type="AlphaFoldDB" id="H2L427"/>
<dbReference type="CDD" id="cd08767">
    <property type="entry name" value="Cdt1_c"/>
    <property type="match status" value="1"/>
</dbReference>
<feature type="domain" description="CDT1 Geminin-binding" evidence="4">
    <location>
        <begin position="173"/>
        <end position="337"/>
    </location>
</feature>
<sequence length="529" mass="58702">MAQVRLTEFFSQRKKGASGPKKPAGPPSSPVHREFVRVIAEAAGREDRTANAAKAASSPQTPKRPSGLSPERGSAAAEHSSAKRTRRVQAGGGEPAPDTRARRGARKKLVLPDDDTRRSKNPFGGAQAQVTLTPLVQVEIIVFSFSLVACSAERPAYQRYHTLAQDIPPGLVLPLHFRLLAEMFRSMDTVVAMLYNRCETATFAKVQQGVQDMTHRRFEQNHVAQIRTVFPEAYALKQEKNIPTFSSGIKKGEYQLTVEPIIVSDHSQARPVLSASLLLERRRVFHQNLISLVKQHHQEFLSSLVPPVSVPEDRLTRWHPRFNVDLVPAVPVSPLPEPPHRETLSTAQEVLDRARLLINPKMEKALISAAQQVQPRPAQGSVCAQKAAEPVAPVPGSLKGVSQSLLDRIRAKEAQKLQAVMTRDPAHEERLLMMSRLVDLARILRGIFVAEKKAALTMAAACSRMVASYASALTTGDMEKHVRLLAELAADWLTLHPIRKDVYLKMDRKVELAVVLDKLSRRLREEEQV</sequence>
<keyword evidence="6" id="KW-1185">Reference proteome</keyword>
<evidence type="ECO:0000313" key="5">
    <source>
        <dbReference type="Ensembl" id="ENSORLP00000000507.2"/>
    </source>
</evidence>
<dbReference type="GO" id="GO:0003677">
    <property type="term" value="F:DNA binding"/>
    <property type="evidence" value="ECO:0007669"/>
    <property type="project" value="InterPro"/>
</dbReference>
<dbReference type="PANTHER" id="PTHR28637:SF1">
    <property type="entry name" value="DNA REPLICATION FACTOR CDT1"/>
    <property type="match status" value="1"/>
</dbReference>
<reference evidence="5 6" key="1">
    <citation type="journal article" date="2007" name="Nature">
        <title>The medaka draft genome and insights into vertebrate genome evolution.</title>
        <authorList>
            <person name="Kasahara M."/>
            <person name="Naruse K."/>
            <person name="Sasaki S."/>
            <person name="Nakatani Y."/>
            <person name="Qu W."/>
            <person name="Ahsan B."/>
            <person name="Yamada T."/>
            <person name="Nagayasu Y."/>
            <person name="Doi K."/>
            <person name="Kasai Y."/>
            <person name="Jindo T."/>
            <person name="Kobayashi D."/>
            <person name="Shimada A."/>
            <person name="Toyoda A."/>
            <person name="Kuroki Y."/>
            <person name="Fujiyama A."/>
            <person name="Sasaki T."/>
            <person name="Shimizu A."/>
            <person name="Asakawa S."/>
            <person name="Shimizu N."/>
            <person name="Hashimoto S."/>
            <person name="Yang J."/>
            <person name="Lee Y."/>
            <person name="Matsushima K."/>
            <person name="Sugano S."/>
            <person name="Sakaizumi M."/>
            <person name="Narita T."/>
            <person name="Ohishi K."/>
            <person name="Haga S."/>
            <person name="Ohta F."/>
            <person name="Nomoto H."/>
            <person name="Nogata K."/>
            <person name="Morishita T."/>
            <person name="Endo T."/>
            <person name="Shin-I T."/>
            <person name="Takeda H."/>
            <person name="Morishita S."/>
            <person name="Kohara Y."/>
        </authorList>
    </citation>
    <scope>NUCLEOTIDE SEQUENCE [LARGE SCALE GENOMIC DNA]</scope>
    <source>
        <strain evidence="5 6">Hd-rR</strain>
    </source>
</reference>
<reference evidence="5" key="2">
    <citation type="submission" date="2025-08" db="UniProtKB">
        <authorList>
            <consortium name="Ensembl"/>
        </authorList>
    </citation>
    <scope>IDENTIFICATION</scope>
    <source>
        <strain evidence="5">Hd-rR</strain>
    </source>
</reference>
<accession>H2L427</accession>
<dbReference type="CDD" id="cd08674">
    <property type="entry name" value="Cdt1_m"/>
    <property type="match status" value="1"/>
</dbReference>
<dbReference type="SUPFAM" id="SSF46785">
    <property type="entry name" value="Winged helix' DNA-binding domain"/>
    <property type="match status" value="1"/>
</dbReference>
<dbReference type="GeneTree" id="ENSGT00390000012337"/>
<dbReference type="FunFam" id="1.10.10.1420:FF:000006">
    <property type="entry name" value="Chromatin licensing and DNA replication factor 1"/>
    <property type="match status" value="1"/>
</dbReference>
<protein>
    <submittedName>
        <fullName evidence="5">Chromatin licensing and DNA replication factor 1</fullName>
    </submittedName>
</protein>
<dbReference type="InterPro" id="IPR045173">
    <property type="entry name" value="Cdt1"/>
</dbReference>
<keyword evidence="2" id="KW-0131">Cell cycle</keyword>
<dbReference type="InterPro" id="IPR038090">
    <property type="entry name" value="Cdt1_C_WH_dom_sf"/>
</dbReference>
<evidence type="ECO:0000256" key="3">
    <source>
        <dbReference type="SAM" id="MobiDB-lite"/>
    </source>
</evidence>
<feature type="region of interest" description="Disordered" evidence="3">
    <location>
        <begin position="1"/>
        <end position="124"/>
    </location>
</feature>
<organism evidence="5 6">
    <name type="scientific">Oryzias latipes</name>
    <name type="common">Japanese rice fish</name>
    <name type="synonym">Japanese killifish</name>
    <dbReference type="NCBI Taxonomy" id="8090"/>
    <lineage>
        <taxon>Eukaryota</taxon>
        <taxon>Metazoa</taxon>
        <taxon>Chordata</taxon>
        <taxon>Craniata</taxon>
        <taxon>Vertebrata</taxon>
        <taxon>Euteleostomi</taxon>
        <taxon>Actinopterygii</taxon>
        <taxon>Neopterygii</taxon>
        <taxon>Teleostei</taxon>
        <taxon>Neoteleostei</taxon>
        <taxon>Acanthomorphata</taxon>
        <taxon>Ovalentaria</taxon>
        <taxon>Atherinomorphae</taxon>
        <taxon>Beloniformes</taxon>
        <taxon>Adrianichthyidae</taxon>
        <taxon>Oryziinae</taxon>
        <taxon>Oryzias</taxon>
    </lineage>
</organism>
<evidence type="ECO:0000259" key="4">
    <source>
        <dbReference type="SMART" id="SM01075"/>
    </source>
</evidence>
<evidence type="ECO:0000313" key="6">
    <source>
        <dbReference type="Proteomes" id="UP000001038"/>
    </source>
</evidence>
<evidence type="ECO:0000256" key="2">
    <source>
        <dbReference type="ARBA" id="ARBA00023306"/>
    </source>
</evidence>
<dbReference type="Ensembl" id="ENSORLT00000000507.2">
    <property type="protein sequence ID" value="ENSORLP00000000507.2"/>
    <property type="gene ID" value="ENSORLG00000000411.2"/>
</dbReference>
<dbReference type="Pfam" id="PF08839">
    <property type="entry name" value="CDT1"/>
    <property type="match status" value="1"/>
</dbReference>
<dbReference type="Proteomes" id="UP000001038">
    <property type="component" value="Chromosome 15"/>
</dbReference>
<dbReference type="GO" id="GO:0071163">
    <property type="term" value="P:DNA replication preinitiation complex assembly"/>
    <property type="evidence" value="ECO:0007669"/>
    <property type="project" value="InterPro"/>
</dbReference>
<dbReference type="InterPro" id="IPR032054">
    <property type="entry name" value="Cdt1_C"/>
</dbReference>
<dbReference type="SMART" id="SM01075">
    <property type="entry name" value="CDT1"/>
    <property type="match status" value="1"/>
</dbReference>
<dbReference type="Bgee" id="ENSORLG00000000411">
    <property type="expression patterns" value="Expressed in blastula and 13 other cell types or tissues"/>
</dbReference>
<dbReference type="InterPro" id="IPR036390">
    <property type="entry name" value="WH_DNA-bd_sf"/>
</dbReference>
<dbReference type="GO" id="GO:0030174">
    <property type="term" value="P:regulation of DNA-templated DNA replication initiation"/>
    <property type="evidence" value="ECO:0007669"/>
    <property type="project" value="InterPro"/>
</dbReference>
<reference evidence="5" key="3">
    <citation type="submission" date="2025-09" db="UniProtKB">
        <authorList>
            <consortium name="Ensembl"/>
        </authorList>
    </citation>
    <scope>IDENTIFICATION</scope>
    <source>
        <strain evidence="5">Hd-rR</strain>
    </source>
</reference>
<dbReference type="Pfam" id="PF16679">
    <property type="entry name" value="CDT1_C"/>
    <property type="match status" value="1"/>
</dbReference>
<dbReference type="eggNOG" id="KOG4762">
    <property type="taxonomic scope" value="Eukaryota"/>
</dbReference>
<name>H2L427_ORYLA</name>
<gene>
    <name evidence="5" type="primary">CDT1</name>
    <name evidence="5" type="synonym">cdt1</name>
</gene>
<dbReference type="InterPro" id="IPR014939">
    <property type="entry name" value="CDT1_Gemini-bd-like"/>
</dbReference>